<evidence type="ECO:0000313" key="2">
    <source>
        <dbReference type="EMBL" id="PVH15222.1"/>
    </source>
</evidence>
<dbReference type="EMBL" id="PKFP01000003">
    <property type="protein sequence ID" value="PVH15222.1"/>
    <property type="molecule type" value="Genomic_DNA"/>
</dbReference>
<keyword evidence="3" id="KW-1185">Reference proteome</keyword>
<dbReference type="AlphaFoldDB" id="A0A2V1ABV0"/>
<feature type="compositionally biased region" description="Polar residues" evidence="1">
    <location>
        <begin position="41"/>
        <end position="72"/>
    </location>
</feature>
<feature type="region of interest" description="Disordered" evidence="1">
    <location>
        <begin position="1"/>
        <end position="75"/>
    </location>
</feature>
<accession>A0A2V1ABV0</accession>
<protein>
    <submittedName>
        <fullName evidence="2">Uncharacterized protein</fullName>
    </submittedName>
</protein>
<sequence length="203" mass="23059">MQGPPEELPRNKGESTYQKESFENVQQSTDPQDQRDGLKPSLSTNDDQDTPATEETKESSVASSQTSALKTSGKSDRAFRGDWGYVDLYNSSVDNFFSLEYLELPKSKKRKLEDSVVTTERAYYRPVKVEGSTDEINGHADQSNSHEDLFDSLKSGTYWTADEKEIFFSCLARFTIHRVEDFSDHLLVSYETNKSVKHTPFIS</sequence>
<dbReference type="VEuPathDB" id="FungiDB:CXQ87_003060"/>
<evidence type="ECO:0000313" key="3">
    <source>
        <dbReference type="Proteomes" id="UP000244406"/>
    </source>
</evidence>
<reference evidence="2 3" key="1">
    <citation type="submission" date="2017-12" db="EMBL/GenBank/DDBJ databases">
        <title>Genome Sequence of the Amphotericin B-resistant Candida duobushaemulonii strain, B09383.</title>
        <authorList>
            <person name="Chow N.A."/>
            <person name="Gade L."/>
            <person name="Batra D."/>
            <person name="Rowe L.A."/>
            <person name="Loparev V.N."/>
            <person name="Litvintseva A.P."/>
        </authorList>
    </citation>
    <scope>NUCLEOTIDE SEQUENCE [LARGE SCALE GENOMIC DNA]</scope>
    <source>
        <strain evidence="2 3">B09383</strain>
    </source>
</reference>
<name>A0A2V1ABV0_9ASCO</name>
<comment type="caution">
    <text evidence="2">The sequence shown here is derived from an EMBL/GenBank/DDBJ whole genome shotgun (WGS) entry which is preliminary data.</text>
</comment>
<evidence type="ECO:0000256" key="1">
    <source>
        <dbReference type="SAM" id="MobiDB-lite"/>
    </source>
</evidence>
<dbReference type="GeneID" id="37003060"/>
<gene>
    <name evidence="2" type="ORF">CXQ87_003060</name>
</gene>
<organism evidence="2 3">
    <name type="scientific">Candidozyma duobushaemuli</name>
    <dbReference type="NCBI Taxonomy" id="1231522"/>
    <lineage>
        <taxon>Eukaryota</taxon>
        <taxon>Fungi</taxon>
        <taxon>Dikarya</taxon>
        <taxon>Ascomycota</taxon>
        <taxon>Saccharomycotina</taxon>
        <taxon>Pichiomycetes</taxon>
        <taxon>Metschnikowiaceae</taxon>
        <taxon>Candidozyma</taxon>
    </lineage>
</organism>
<proteinExistence type="predicted"/>
<feature type="compositionally biased region" description="Polar residues" evidence="1">
    <location>
        <begin position="14"/>
        <end position="31"/>
    </location>
</feature>
<dbReference type="Proteomes" id="UP000244406">
    <property type="component" value="Unassembled WGS sequence"/>
</dbReference>
<dbReference type="RefSeq" id="XP_025336162.1">
    <property type="nucleotide sequence ID" value="XM_025481544.1"/>
</dbReference>